<feature type="transmembrane region" description="Helical" evidence="1">
    <location>
        <begin position="78"/>
        <end position="97"/>
    </location>
</feature>
<proteinExistence type="predicted"/>
<accession>A0A1W6BUD3</accession>
<organism evidence="4 5">
    <name type="scientific">Campylobacter cuniculorum DSM 23162 = LMG 24588</name>
    <dbReference type="NCBI Taxonomy" id="1121267"/>
    <lineage>
        <taxon>Bacteria</taxon>
        <taxon>Pseudomonadati</taxon>
        <taxon>Campylobacterota</taxon>
        <taxon>Epsilonproteobacteria</taxon>
        <taxon>Campylobacterales</taxon>
        <taxon>Campylobacteraceae</taxon>
        <taxon>Campylobacter</taxon>
    </lineage>
</organism>
<dbReference type="AlphaFoldDB" id="A0A1W6BUD3"/>
<dbReference type="InterPro" id="IPR017850">
    <property type="entry name" value="Alkaline_phosphatase_core_sf"/>
</dbReference>
<feature type="transmembrane region" description="Helical" evidence="1">
    <location>
        <begin position="12"/>
        <end position="31"/>
    </location>
</feature>
<feature type="domain" description="Sulfatase N-terminal" evidence="2">
    <location>
        <begin position="251"/>
        <end position="523"/>
    </location>
</feature>
<sequence>MIKHLICIKKPFIFMLYFCILNFILAAVISLSYAPSEMNFTTFAYFLLADLSLIFLFLFALNFIFVYPCLILSQKYNLFILFFACLIDALFLIVLSVDVNVFKLYRFHLSYAMLDLFFNTDVISFNLETWLGISCKILGIVLYTILAYFVASLLTQKLSKRFLVIFTPLILASYLVANLIHAFAFAKADVQILDIQNHLPLYKPLTMNSFLRKIGYISNENAVNVNLTNKGGFDYPKNKLKYDKNTQTKYNILILAIDSLRYDMLNAKNMPFTYEFSKNALVFHQHYSSSNSTRGGIFGLFYGIAPIYWQLALSNQKPAALITAAQENDYDLAIFATATLTKPEFDRTIFASVPYLRLKSKGANTIEADENSIEDFKKFMDKRNKDRGFLGFIFLDNVHAKSFPKDFEIFKPSKNTNYLDLSADTDATPYFNFYQNAVLYADFNIQKILNILETYKELDNTIIIITSDHGEEFNEDKDNFWGHNSNFKDFQVKIPLIIKYPKILAQNIYTKSSAYDISATLMQEVFGVINPIKDYSLGQNLFNLKDRKFLLAGSYNQNAILENERIILIDSLGLIHFKDKVYKDSKNTSRDAYLLEILKDFSYYRK</sequence>
<dbReference type="CDD" id="cd16148">
    <property type="entry name" value="sulfatase_like"/>
    <property type="match status" value="1"/>
</dbReference>
<dbReference type="Proteomes" id="UP000192902">
    <property type="component" value="Chromosome"/>
</dbReference>
<dbReference type="STRING" id="1121267.CCUN_0006"/>
<keyword evidence="1" id="KW-0472">Membrane</keyword>
<evidence type="ECO:0000259" key="3">
    <source>
        <dbReference type="Pfam" id="PF11893"/>
    </source>
</evidence>
<dbReference type="PANTHER" id="PTHR43751:SF3">
    <property type="entry name" value="SULFATASE N-TERMINAL DOMAIN-CONTAINING PROTEIN"/>
    <property type="match status" value="1"/>
</dbReference>
<feature type="domain" description="Inner membrane protein YejM N-terminal" evidence="3">
    <location>
        <begin position="14"/>
        <end position="241"/>
    </location>
</feature>
<keyword evidence="1" id="KW-0812">Transmembrane</keyword>
<dbReference type="PANTHER" id="PTHR43751">
    <property type="entry name" value="SULFATASE"/>
    <property type="match status" value="1"/>
</dbReference>
<dbReference type="OrthoDB" id="9766107at2"/>
<dbReference type="RefSeq" id="WP_027304910.1">
    <property type="nucleotide sequence ID" value="NZ_CP020867.1"/>
</dbReference>
<protein>
    <submittedName>
        <fullName evidence="4">YejM-like alkaline phosphatase superfamily protein (DUF3413 domain)</fullName>
    </submittedName>
</protein>
<dbReference type="Pfam" id="PF00884">
    <property type="entry name" value="Sulfatase"/>
    <property type="match status" value="1"/>
</dbReference>
<dbReference type="InterPro" id="IPR012159">
    <property type="entry name" value="YejM-like"/>
</dbReference>
<reference evidence="4 5" key="1">
    <citation type="submission" date="2017-04" db="EMBL/GenBank/DDBJ databases">
        <title>Complete genome sequence of the Campylobacter cuniculorum type strain LMG24588.</title>
        <authorList>
            <person name="Miller W.G."/>
            <person name="Yee E."/>
            <person name="Revez J."/>
            <person name="Bono J.L."/>
            <person name="Rossi M."/>
        </authorList>
    </citation>
    <scope>NUCLEOTIDE SEQUENCE [LARGE SCALE GENOMIC DNA]</scope>
    <source>
        <strain evidence="4 5">LMG 24588</strain>
    </source>
</reference>
<dbReference type="eggNOG" id="COG3083">
    <property type="taxonomic scope" value="Bacteria"/>
</dbReference>
<dbReference type="Gene3D" id="3.40.720.10">
    <property type="entry name" value="Alkaline Phosphatase, subunit A"/>
    <property type="match status" value="1"/>
</dbReference>
<evidence type="ECO:0000259" key="2">
    <source>
        <dbReference type="Pfam" id="PF00884"/>
    </source>
</evidence>
<dbReference type="InterPro" id="IPR000917">
    <property type="entry name" value="Sulfatase_N"/>
</dbReference>
<dbReference type="EMBL" id="CP020867">
    <property type="protein sequence ID" value="ARJ55677.1"/>
    <property type="molecule type" value="Genomic_DNA"/>
</dbReference>
<dbReference type="KEGG" id="ccun:CCUN_0006"/>
<feature type="transmembrane region" description="Helical" evidence="1">
    <location>
        <begin position="130"/>
        <end position="150"/>
    </location>
</feature>
<feature type="transmembrane region" description="Helical" evidence="1">
    <location>
        <begin position="162"/>
        <end position="186"/>
    </location>
</feature>
<gene>
    <name evidence="4" type="ORF">CCUN_0006</name>
</gene>
<keyword evidence="1" id="KW-1133">Transmembrane helix</keyword>
<dbReference type="InterPro" id="IPR052701">
    <property type="entry name" value="GAG_Ulvan_Degrading_Sulfatases"/>
</dbReference>
<dbReference type="SUPFAM" id="SSF53649">
    <property type="entry name" value="Alkaline phosphatase-like"/>
    <property type="match status" value="1"/>
</dbReference>
<name>A0A1W6BUD3_9BACT</name>
<evidence type="ECO:0000313" key="5">
    <source>
        <dbReference type="Proteomes" id="UP000192902"/>
    </source>
</evidence>
<evidence type="ECO:0000313" key="4">
    <source>
        <dbReference type="EMBL" id="ARJ55677.1"/>
    </source>
</evidence>
<dbReference type="InterPro" id="IPR024588">
    <property type="entry name" value="YejM_N"/>
</dbReference>
<dbReference type="PIRSF" id="PIRSF004950">
    <property type="entry name" value="Mmb_sulf_HI0842"/>
    <property type="match status" value="1"/>
</dbReference>
<dbReference type="Pfam" id="PF11893">
    <property type="entry name" value="DUF3413"/>
    <property type="match status" value="1"/>
</dbReference>
<evidence type="ECO:0000256" key="1">
    <source>
        <dbReference type="SAM" id="Phobius"/>
    </source>
</evidence>
<feature type="transmembrane region" description="Helical" evidence="1">
    <location>
        <begin position="43"/>
        <end position="66"/>
    </location>
</feature>